<dbReference type="PROSITE" id="PS00108">
    <property type="entry name" value="PROTEIN_KINASE_ST"/>
    <property type="match status" value="1"/>
</dbReference>
<sequence length="301" mass="32636">MLGRGSSASVSLGLLRDGSSSLEKMMAVKSAPVSNSSILKHEKEVLDLLQGCPEIIGCLGDDIEPDDEGEATYSLFLELATFGSLFDILRSSHGPFLEPEVRHCTKSILKGLAHIHAKGYVHCDIKPHNILVSGSGEVKIADFGLAKKAAERSQGILVRGTPVYVAPEGVARNEYEPPSDIWSLGCTLIELVTGKPARSFPVDLELPALLFRIARGYVLPEIPESLSEEGKDFLSRCLAKDPKKRWTAEMLLDHPFVLDFGEEEDGRGETPCGAQERVFDFIVGLGHEVLHVAGGHQALVN</sequence>
<keyword evidence="1" id="KW-0808">Transferase</keyword>
<dbReference type="InterPro" id="IPR000719">
    <property type="entry name" value="Prot_kinase_dom"/>
</dbReference>
<evidence type="ECO:0000313" key="9">
    <source>
        <dbReference type="Proteomes" id="UP000797356"/>
    </source>
</evidence>
<keyword evidence="6" id="KW-0723">Serine/threonine-protein kinase</keyword>
<feature type="domain" description="Protein kinase" evidence="7">
    <location>
        <begin position="1"/>
        <end position="257"/>
    </location>
</feature>
<dbReference type="Pfam" id="PF00069">
    <property type="entry name" value="Pkinase"/>
    <property type="match status" value="1"/>
</dbReference>
<keyword evidence="3 8" id="KW-0418">Kinase</keyword>
<organism evidence="8 9">
    <name type="scientific">Cocos nucifera</name>
    <name type="common">Coconut palm</name>
    <dbReference type="NCBI Taxonomy" id="13894"/>
    <lineage>
        <taxon>Eukaryota</taxon>
        <taxon>Viridiplantae</taxon>
        <taxon>Streptophyta</taxon>
        <taxon>Embryophyta</taxon>
        <taxon>Tracheophyta</taxon>
        <taxon>Spermatophyta</taxon>
        <taxon>Magnoliopsida</taxon>
        <taxon>Liliopsida</taxon>
        <taxon>Arecaceae</taxon>
        <taxon>Arecoideae</taxon>
        <taxon>Cocoseae</taxon>
        <taxon>Attaleinae</taxon>
        <taxon>Cocos</taxon>
    </lineage>
</organism>
<dbReference type="PROSITE" id="PS00107">
    <property type="entry name" value="PROTEIN_KINASE_ATP"/>
    <property type="match status" value="1"/>
</dbReference>
<evidence type="ECO:0000256" key="2">
    <source>
        <dbReference type="ARBA" id="ARBA00022741"/>
    </source>
</evidence>
<evidence type="ECO:0000256" key="6">
    <source>
        <dbReference type="RuleBase" id="RU000304"/>
    </source>
</evidence>
<dbReference type="SMART" id="SM00220">
    <property type="entry name" value="S_TKc"/>
    <property type="match status" value="1"/>
</dbReference>
<dbReference type="PANTHER" id="PTHR48011:SF18">
    <property type="entry name" value="MITOGEN-ACTIVATED PROTEIN KINASE KINASE KINASE 19-RELATED"/>
    <property type="match status" value="1"/>
</dbReference>
<dbReference type="GO" id="GO:0007165">
    <property type="term" value="P:signal transduction"/>
    <property type="evidence" value="ECO:0007669"/>
    <property type="project" value="TreeGrafter"/>
</dbReference>
<dbReference type="Proteomes" id="UP000797356">
    <property type="component" value="Chromosome 4"/>
</dbReference>
<comment type="caution">
    <text evidence="8">The sequence shown here is derived from an EMBL/GenBank/DDBJ whole genome shotgun (WGS) entry which is preliminary data.</text>
</comment>
<reference evidence="8" key="1">
    <citation type="journal article" date="2017" name="Gigascience">
        <title>The genome draft of coconut (Cocos nucifera).</title>
        <authorList>
            <person name="Xiao Y."/>
            <person name="Xu P."/>
            <person name="Fan H."/>
            <person name="Baudouin L."/>
            <person name="Xia W."/>
            <person name="Bocs S."/>
            <person name="Xu J."/>
            <person name="Li Q."/>
            <person name="Guo A."/>
            <person name="Zhou L."/>
            <person name="Li J."/>
            <person name="Wu Y."/>
            <person name="Ma Z."/>
            <person name="Armero A."/>
            <person name="Issali A.E."/>
            <person name="Liu N."/>
            <person name="Peng M."/>
            <person name="Yang Y."/>
        </authorList>
    </citation>
    <scope>NUCLEOTIDE SEQUENCE</scope>
    <source>
        <tissue evidence="8">Spear leaf of Hainan Tall coconut</tissue>
    </source>
</reference>
<evidence type="ECO:0000256" key="3">
    <source>
        <dbReference type="ARBA" id="ARBA00022777"/>
    </source>
</evidence>
<gene>
    <name evidence="8" type="ORF">COCNU_04G013010</name>
</gene>
<keyword evidence="2 5" id="KW-0547">Nucleotide-binding</keyword>
<dbReference type="AlphaFoldDB" id="A0A8K0I6P3"/>
<dbReference type="GO" id="GO:0004674">
    <property type="term" value="F:protein serine/threonine kinase activity"/>
    <property type="evidence" value="ECO:0007669"/>
    <property type="project" value="UniProtKB-KW"/>
</dbReference>
<dbReference type="GO" id="GO:0005524">
    <property type="term" value="F:ATP binding"/>
    <property type="evidence" value="ECO:0007669"/>
    <property type="project" value="UniProtKB-UniRule"/>
</dbReference>
<dbReference type="PANTHER" id="PTHR48011">
    <property type="entry name" value="CCR4-NOT TRANSCRIPTIONAL COMPLEX SUBUNIT CAF120-RELATED"/>
    <property type="match status" value="1"/>
</dbReference>
<protein>
    <submittedName>
        <fullName evidence="8">Mitogen-activated protein kinase kinase kinase YODA-like</fullName>
    </submittedName>
</protein>
<evidence type="ECO:0000256" key="4">
    <source>
        <dbReference type="ARBA" id="ARBA00022840"/>
    </source>
</evidence>
<dbReference type="SUPFAM" id="SSF56112">
    <property type="entry name" value="Protein kinase-like (PK-like)"/>
    <property type="match status" value="1"/>
</dbReference>
<dbReference type="InterPro" id="IPR011009">
    <property type="entry name" value="Kinase-like_dom_sf"/>
</dbReference>
<evidence type="ECO:0000256" key="1">
    <source>
        <dbReference type="ARBA" id="ARBA00022679"/>
    </source>
</evidence>
<proteinExistence type="inferred from homology"/>
<keyword evidence="4 5" id="KW-0067">ATP-binding</keyword>
<feature type="binding site" evidence="5">
    <location>
        <position position="29"/>
    </location>
    <ligand>
        <name>ATP</name>
        <dbReference type="ChEBI" id="CHEBI:30616"/>
    </ligand>
</feature>
<dbReference type="OrthoDB" id="8693905at2759"/>
<evidence type="ECO:0000313" key="8">
    <source>
        <dbReference type="EMBL" id="KAG1338995.1"/>
    </source>
</evidence>
<evidence type="ECO:0000256" key="5">
    <source>
        <dbReference type="PROSITE-ProRule" id="PRU10141"/>
    </source>
</evidence>
<dbReference type="PROSITE" id="PS50011">
    <property type="entry name" value="PROTEIN_KINASE_DOM"/>
    <property type="match status" value="1"/>
</dbReference>
<evidence type="ECO:0000259" key="7">
    <source>
        <dbReference type="PROSITE" id="PS50011"/>
    </source>
</evidence>
<dbReference type="CDD" id="cd06606">
    <property type="entry name" value="STKc_MAPKKK"/>
    <property type="match status" value="1"/>
</dbReference>
<dbReference type="InterPro" id="IPR008271">
    <property type="entry name" value="Ser/Thr_kinase_AS"/>
</dbReference>
<keyword evidence="9" id="KW-1185">Reference proteome</keyword>
<dbReference type="EMBL" id="CM017875">
    <property type="protein sequence ID" value="KAG1338995.1"/>
    <property type="molecule type" value="Genomic_DNA"/>
</dbReference>
<dbReference type="InterPro" id="IPR052751">
    <property type="entry name" value="Plant_MAPKKK"/>
</dbReference>
<accession>A0A8K0I6P3</accession>
<dbReference type="InterPro" id="IPR017441">
    <property type="entry name" value="Protein_kinase_ATP_BS"/>
</dbReference>
<comment type="similarity">
    <text evidence="6">Belongs to the protein kinase superfamily.</text>
</comment>
<name>A0A8K0I6P3_COCNU</name>
<reference evidence="8" key="2">
    <citation type="submission" date="2019-07" db="EMBL/GenBank/DDBJ databases">
        <authorList>
            <person name="Yang Y."/>
            <person name="Bocs S."/>
            <person name="Baudouin L."/>
        </authorList>
    </citation>
    <scope>NUCLEOTIDE SEQUENCE</scope>
    <source>
        <tissue evidence="8">Spear leaf of Hainan Tall coconut</tissue>
    </source>
</reference>
<dbReference type="Gene3D" id="1.10.510.10">
    <property type="entry name" value="Transferase(Phosphotransferase) domain 1"/>
    <property type="match status" value="1"/>
</dbReference>